<dbReference type="PATRIC" id="fig|1384054.3.peg.2556"/>
<accession>A0A091BCU8</accession>
<feature type="chain" id="PRO_5001871460" evidence="1">
    <location>
        <begin position="30"/>
        <end position="139"/>
    </location>
</feature>
<reference evidence="2 3" key="1">
    <citation type="submission" date="2013-09" db="EMBL/GenBank/DDBJ databases">
        <title>Genome sequencing of Arenimonas malthae.</title>
        <authorList>
            <person name="Chen F."/>
            <person name="Wang G."/>
        </authorList>
    </citation>
    <scope>NUCLEOTIDE SEQUENCE [LARGE SCALE GENOMIC DNA]</scope>
    <source>
        <strain evidence="2 3">CC-JY-1</strain>
    </source>
</reference>
<dbReference type="RefSeq" id="WP_043805111.1">
    <property type="nucleotide sequence ID" value="NZ_AVCH01000203.1"/>
</dbReference>
<evidence type="ECO:0000313" key="2">
    <source>
        <dbReference type="EMBL" id="KFN42240.1"/>
    </source>
</evidence>
<evidence type="ECO:0000313" key="3">
    <source>
        <dbReference type="Proteomes" id="UP000029392"/>
    </source>
</evidence>
<dbReference type="OrthoDB" id="6023277at2"/>
<dbReference type="EMBL" id="AVCH01000203">
    <property type="protein sequence ID" value="KFN42240.1"/>
    <property type="molecule type" value="Genomic_DNA"/>
</dbReference>
<evidence type="ECO:0000256" key="1">
    <source>
        <dbReference type="SAM" id="SignalP"/>
    </source>
</evidence>
<keyword evidence="3" id="KW-1185">Reference proteome</keyword>
<keyword evidence="1" id="KW-0732">Signal</keyword>
<name>A0A091BCU8_9GAMM</name>
<organism evidence="2 3">
    <name type="scientific">Arenimonas malthae CC-JY-1</name>
    <dbReference type="NCBI Taxonomy" id="1384054"/>
    <lineage>
        <taxon>Bacteria</taxon>
        <taxon>Pseudomonadati</taxon>
        <taxon>Pseudomonadota</taxon>
        <taxon>Gammaproteobacteria</taxon>
        <taxon>Lysobacterales</taxon>
        <taxon>Lysobacteraceae</taxon>
        <taxon>Arenimonas</taxon>
    </lineage>
</organism>
<protein>
    <submittedName>
        <fullName evidence="2">Uncharacterized protein</fullName>
    </submittedName>
</protein>
<dbReference type="eggNOG" id="ENOG50301BR">
    <property type="taxonomic scope" value="Bacteria"/>
</dbReference>
<comment type="caution">
    <text evidence="2">The sequence shown here is derived from an EMBL/GenBank/DDBJ whole genome shotgun (WGS) entry which is preliminary data.</text>
</comment>
<sequence length="139" mass="14449">MKRLRQTHLRARLSLLAMVALLWTQFAMASHPACTLASMVMSGSHAGMAMADEPAPAPCHEAPAPDADLPAGCESHCSRSDLATDASRVLTVPALGPLPAPPLLLALAHSPLAPGGTLPPGPLRSWHRPTAHPASLLLI</sequence>
<gene>
    <name evidence="2" type="ORF">N790_02925</name>
</gene>
<dbReference type="STRING" id="1384054.N790_02925"/>
<proteinExistence type="predicted"/>
<dbReference type="AlphaFoldDB" id="A0A091BCU8"/>
<feature type="signal peptide" evidence="1">
    <location>
        <begin position="1"/>
        <end position="29"/>
    </location>
</feature>
<dbReference type="Proteomes" id="UP000029392">
    <property type="component" value="Unassembled WGS sequence"/>
</dbReference>